<dbReference type="InterPro" id="IPR029787">
    <property type="entry name" value="Nucleotide_cyclase"/>
</dbReference>
<evidence type="ECO:0008006" key="3">
    <source>
        <dbReference type="Google" id="ProtNLM"/>
    </source>
</evidence>
<dbReference type="Gene3D" id="3.30.70.1230">
    <property type="entry name" value="Nucleotide cyclase"/>
    <property type="match status" value="1"/>
</dbReference>
<dbReference type="KEGG" id="ssm:Spirs_3788"/>
<proteinExistence type="predicted"/>
<evidence type="ECO:0000313" key="1">
    <source>
        <dbReference type="EMBL" id="ADK82874.1"/>
    </source>
</evidence>
<accession>E1R819</accession>
<name>E1R819_SEDSS</name>
<dbReference type="EMBL" id="CP002116">
    <property type="protein sequence ID" value="ADK82874.1"/>
    <property type="molecule type" value="Genomic_DNA"/>
</dbReference>
<organism evidence="1 2">
    <name type="scientific">Sediminispirochaeta smaragdinae (strain DSM 11293 / JCM 15392 / SEBR 4228)</name>
    <name type="common">Spirochaeta smaragdinae</name>
    <dbReference type="NCBI Taxonomy" id="573413"/>
    <lineage>
        <taxon>Bacteria</taxon>
        <taxon>Pseudomonadati</taxon>
        <taxon>Spirochaetota</taxon>
        <taxon>Spirochaetia</taxon>
        <taxon>Spirochaetales</taxon>
        <taxon>Spirochaetaceae</taxon>
        <taxon>Sediminispirochaeta</taxon>
    </lineage>
</organism>
<dbReference type="RefSeq" id="WP_013256333.1">
    <property type="nucleotide sequence ID" value="NC_014364.1"/>
</dbReference>
<dbReference type="SUPFAM" id="SSF55073">
    <property type="entry name" value="Nucleotide cyclase"/>
    <property type="match status" value="1"/>
</dbReference>
<dbReference type="OrthoDB" id="367273at2"/>
<dbReference type="STRING" id="573413.Spirs_3788"/>
<dbReference type="eggNOG" id="COG2114">
    <property type="taxonomic scope" value="Bacteria"/>
</dbReference>
<dbReference type="AlphaFoldDB" id="E1R819"/>
<reference evidence="1 2" key="1">
    <citation type="journal article" date="2010" name="Stand. Genomic Sci.">
        <title>Complete genome sequence of Spirochaeta smaragdinae type strain (SEBR 4228).</title>
        <authorList>
            <person name="Mavromatis K."/>
            <person name="Yasawong M."/>
            <person name="Chertkov O."/>
            <person name="Lapidus A."/>
            <person name="Lucas S."/>
            <person name="Nolan M."/>
            <person name="Del Rio T.G."/>
            <person name="Tice H."/>
            <person name="Cheng J.F."/>
            <person name="Pitluck S."/>
            <person name="Liolios K."/>
            <person name="Ivanova N."/>
            <person name="Tapia R."/>
            <person name="Han C."/>
            <person name="Bruce D."/>
            <person name="Goodwin L."/>
            <person name="Pati A."/>
            <person name="Chen A."/>
            <person name="Palaniappan K."/>
            <person name="Land M."/>
            <person name="Hauser L."/>
            <person name="Chang Y.J."/>
            <person name="Jeffries C.D."/>
            <person name="Detter J.C."/>
            <person name="Rohde M."/>
            <person name="Brambilla E."/>
            <person name="Spring S."/>
            <person name="Goker M."/>
            <person name="Sikorski J."/>
            <person name="Woyke T."/>
            <person name="Bristow J."/>
            <person name="Eisen J.A."/>
            <person name="Markowitz V."/>
            <person name="Hugenholtz P."/>
            <person name="Klenk H.P."/>
            <person name="Kyrpides N.C."/>
        </authorList>
    </citation>
    <scope>NUCLEOTIDE SEQUENCE [LARGE SCALE GENOMIC DNA]</scope>
    <source>
        <strain evidence="2">DSM 11293 / JCM 15392 / SEBR 4228</strain>
    </source>
</reference>
<dbReference type="HOGENOM" id="CLU_857752_0_0_12"/>
<sequence length="332" mass="38196">MKLFVISDQKKITDHFSAIERSRKNSIELLPRKEYRSRLKDETGTCLVYYDISQQEEKAYGKELRFLLKLPHVCTAVIDSKDAMEDPALFFRQGGVDYLGKKLFQRGFQTKRLKEIEDFLGTSISNEKTAKPGTCPDPLAFPQECIIPGGEWKHVKQGKNYLFCMLFAELDATSEWKRSSGQDHLKAVKDRFQGFIRKNFEQINGRIWMWNEFGGLLLFPYNGSSFPMVLAACKLMMNRAIASCEDFPFGTPISYRLGIHIGETVYKERGNTGTIVSDAINFIFHLGTKYAAPGNLYITRQVYETTHPGLKELFLEEGEFEGKKIFRMRRVL</sequence>
<gene>
    <name evidence="1" type="ordered locus">Spirs_3788</name>
</gene>
<dbReference type="Proteomes" id="UP000002318">
    <property type="component" value="Chromosome"/>
</dbReference>
<keyword evidence="2" id="KW-1185">Reference proteome</keyword>
<protein>
    <recommendedName>
        <fullName evidence="3">Guanylate cyclase domain-containing protein</fullName>
    </recommendedName>
</protein>
<evidence type="ECO:0000313" key="2">
    <source>
        <dbReference type="Proteomes" id="UP000002318"/>
    </source>
</evidence>